<comment type="caution">
    <text evidence="2">The sequence shown here is derived from an EMBL/GenBank/DDBJ whole genome shotgun (WGS) entry which is preliminary data.</text>
</comment>
<sequence>MKASRLATLIVILAVLSSLAVSAISLAALDELLVNGGFEDDIDSDGVPDAWSTHGGNLIKVNSPVNSGEHAAEFTACDRDYFYQVVPVQPGATYNFSGWAIKNDDNIENIFIRISFVGDPISYTSISLTGTDNEYRHLGVSAAAPPGVNSAKLEAVLWLSASDATATAYFDHMSFEGPPPPTPTPTPTPTLT</sequence>
<proteinExistence type="predicted"/>
<feature type="non-terminal residue" evidence="2">
    <location>
        <position position="192"/>
    </location>
</feature>
<dbReference type="EMBL" id="BARV01009174">
    <property type="protein sequence ID" value="GAI13185.1"/>
    <property type="molecule type" value="Genomic_DNA"/>
</dbReference>
<reference evidence="2" key="1">
    <citation type="journal article" date="2014" name="Front. Microbiol.">
        <title>High frequency of phylogenetically diverse reductive dehalogenase-homologous genes in deep subseafloor sedimentary metagenomes.</title>
        <authorList>
            <person name="Kawai M."/>
            <person name="Futagami T."/>
            <person name="Toyoda A."/>
            <person name="Takaki Y."/>
            <person name="Nishi S."/>
            <person name="Hori S."/>
            <person name="Arai W."/>
            <person name="Tsubouchi T."/>
            <person name="Morono Y."/>
            <person name="Uchiyama I."/>
            <person name="Ito T."/>
            <person name="Fujiyama A."/>
            <person name="Inagaki F."/>
            <person name="Takami H."/>
        </authorList>
    </citation>
    <scope>NUCLEOTIDE SEQUENCE</scope>
    <source>
        <strain evidence="2">Expedition CK06-06</strain>
    </source>
</reference>
<evidence type="ECO:0008006" key="3">
    <source>
        <dbReference type="Google" id="ProtNLM"/>
    </source>
</evidence>
<evidence type="ECO:0000313" key="2">
    <source>
        <dbReference type="EMBL" id="GAI13185.1"/>
    </source>
</evidence>
<dbReference type="AlphaFoldDB" id="X1MES1"/>
<evidence type="ECO:0000256" key="1">
    <source>
        <dbReference type="SAM" id="MobiDB-lite"/>
    </source>
</evidence>
<dbReference type="Gene3D" id="2.60.120.260">
    <property type="entry name" value="Galactose-binding domain-like"/>
    <property type="match status" value="1"/>
</dbReference>
<feature type="compositionally biased region" description="Pro residues" evidence="1">
    <location>
        <begin position="177"/>
        <end position="192"/>
    </location>
</feature>
<feature type="region of interest" description="Disordered" evidence="1">
    <location>
        <begin position="172"/>
        <end position="192"/>
    </location>
</feature>
<name>X1MES1_9ZZZZ</name>
<accession>X1MES1</accession>
<gene>
    <name evidence="2" type="ORF">S06H3_18187</name>
</gene>
<organism evidence="2">
    <name type="scientific">marine sediment metagenome</name>
    <dbReference type="NCBI Taxonomy" id="412755"/>
    <lineage>
        <taxon>unclassified sequences</taxon>
        <taxon>metagenomes</taxon>
        <taxon>ecological metagenomes</taxon>
    </lineage>
</organism>
<protein>
    <recommendedName>
        <fullName evidence="3">CBM-cenC domain-containing protein</fullName>
    </recommendedName>
</protein>